<dbReference type="OrthoDB" id="7869153at2"/>
<dbReference type="RefSeq" id="WP_131014784.1">
    <property type="nucleotide sequence ID" value="NZ_SIRE01000012.1"/>
</dbReference>
<reference evidence="1 2" key="1">
    <citation type="submission" date="2019-02" db="EMBL/GenBank/DDBJ databases">
        <title>Paenibacillus sp. nov., isolated from surface-sterilized tissue of Thalictrum simplex L.</title>
        <authorList>
            <person name="Tuo L."/>
        </authorList>
    </citation>
    <scope>NUCLEOTIDE SEQUENCE [LARGE SCALE GENOMIC DNA]</scope>
    <source>
        <strain evidence="1 2">N2SHLJ1</strain>
    </source>
</reference>
<dbReference type="SUPFAM" id="SSF56059">
    <property type="entry name" value="Glutathione synthetase ATP-binding domain-like"/>
    <property type="match status" value="1"/>
</dbReference>
<dbReference type="InterPro" id="IPR026838">
    <property type="entry name" value="YheC/D"/>
</dbReference>
<organism evidence="1 2">
    <name type="scientific">Paenibacillus thalictri</name>
    <dbReference type="NCBI Taxonomy" id="2527873"/>
    <lineage>
        <taxon>Bacteria</taxon>
        <taxon>Bacillati</taxon>
        <taxon>Bacillota</taxon>
        <taxon>Bacilli</taxon>
        <taxon>Bacillales</taxon>
        <taxon>Paenibacillaceae</taxon>
        <taxon>Paenibacillus</taxon>
    </lineage>
</organism>
<sequence length="616" mass="71259">MVIGLYKPESTSLSPEWATFIHNEANKQGLLIIFFDSSGIDVNSYTVQGSIWMEGVWQQQRIPLPEAVIDITTYETQQSIEKKWLGQHTMLIAMDMPVEYEEIYLGLQKSPLLCALVKLGPEEHLYRPGSKEYLPPLEKMYRFRIRMSCSIEGRWMTDSIELRKDVVPSNAEETTLERDIHSFLLMEFPDSHMFIVAHLMHKASEVAMLIQSLNSSRLPSIYVDLTIDGQRDTRFCGAGIGRDELERMSLAMAYAKQLAEDGRNAPFQPHANDSSFAGHTIGMLMGWPLSPLFLEACHYVAQSNGARFFYFYPRNVDFKKKQIRGSFRQDGKWIEADFSFPDVIYDRMRRRNDEYASFYQALSDIPITHELKFGASDKITVYQVMVSESELVSAVIPFQMLNHPDRVRAFIDSHPSVILKRKRGTHGKDSITVNRMDGHYEVFDQNFLHFMSREEFDDLLRELKKHHFFVQQFVNSRTKEGFPFHIRVHLMKDGSGKWVIIFIFPSFSLRPYMKITNHEKTFRGVTKWEWFIGSQFGERLDGVTDSKVKAFSYRFTDFLESWLGKGFHEVGLDLGIDEHGDIKLFEANLNNVGMNFHEFEAAKHGIEYALLLASGK</sequence>
<evidence type="ECO:0000313" key="2">
    <source>
        <dbReference type="Proteomes" id="UP000293142"/>
    </source>
</evidence>
<name>A0A4V6MSG2_9BACL</name>
<evidence type="ECO:0008006" key="3">
    <source>
        <dbReference type="Google" id="ProtNLM"/>
    </source>
</evidence>
<proteinExistence type="predicted"/>
<keyword evidence="2" id="KW-1185">Reference proteome</keyword>
<dbReference type="Proteomes" id="UP000293142">
    <property type="component" value="Unassembled WGS sequence"/>
</dbReference>
<protein>
    <recommendedName>
        <fullName evidence="3">ATP-grasp domain-containing protein</fullName>
    </recommendedName>
</protein>
<dbReference type="AlphaFoldDB" id="A0A4V6MSG2"/>
<dbReference type="Pfam" id="PF14398">
    <property type="entry name" value="ATPgrasp_YheCD"/>
    <property type="match status" value="1"/>
</dbReference>
<gene>
    <name evidence="1" type="ORF">EYB31_18130</name>
</gene>
<accession>A0A4V6MSG2</accession>
<comment type="caution">
    <text evidence="1">The sequence shown here is derived from an EMBL/GenBank/DDBJ whole genome shotgun (WGS) entry which is preliminary data.</text>
</comment>
<dbReference type="EMBL" id="SIRE01000012">
    <property type="protein sequence ID" value="TBL77393.1"/>
    <property type="molecule type" value="Genomic_DNA"/>
</dbReference>
<evidence type="ECO:0000313" key="1">
    <source>
        <dbReference type="EMBL" id="TBL77393.1"/>
    </source>
</evidence>